<dbReference type="GO" id="GO:0005737">
    <property type="term" value="C:cytoplasm"/>
    <property type="evidence" value="ECO:0007669"/>
    <property type="project" value="TreeGrafter"/>
</dbReference>
<feature type="region of interest" description="Disordered" evidence="4">
    <location>
        <begin position="341"/>
        <end position="574"/>
    </location>
</feature>
<evidence type="ECO:0000313" key="5">
    <source>
        <dbReference type="Ensembl" id="ENSCCRP00015123124.1"/>
    </source>
</evidence>
<dbReference type="PANTHER" id="PTHR15574:SF39">
    <property type="entry name" value="DDB1- AND CUL4-ASSOCIATED FACTOR 6"/>
    <property type="match status" value="1"/>
</dbReference>
<keyword evidence="1 3" id="KW-0853">WD repeat</keyword>
<feature type="compositionally biased region" description="Polar residues" evidence="4">
    <location>
        <begin position="458"/>
        <end position="468"/>
    </location>
</feature>
<feature type="compositionally biased region" description="Basic and acidic residues" evidence="4">
    <location>
        <begin position="276"/>
        <end position="291"/>
    </location>
</feature>
<organism evidence="5 6">
    <name type="scientific">Cyprinus carpio</name>
    <name type="common">Common carp</name>
    <dbReference type="NCBI Taxonomy" id="7962"/>
    <lineage>
        <taxon>Eukaryota</taxon>
        <taxon>Metazoa</taxon>
        <taxon>Chordata</taxon>
        <taxon>Craniata</taxon>
        <taxon>Vertebrata</taxon>
        <taxon>Euteleostomi</taxon>
        <taxon>Actinopterygii</taxon>
        <taxon>Neopterygii</taxon>
        <taxon>Teleostei</taxon>
        <taxon>Ostariophysi</taxon>
        <taxon>Cypriniformes</taxon>
        <taxon>Cyprinidae</taxon>
        <taxon>Cyprininae</taxon>
        <taxon>Cyprinus</taxon>
    </lineage>
</organism>
<dbReference type="InterPro" id="IPR045151">
    <property type="entry name" value="DCAF8"/>
</dbReference>
<accession>A0A8C2GW16</accession>
<name>A0A8C2GW16_CYPCA</name>
<dbReference type="Ensembl" id="ENSCCRT00015127024.1">
    <property type="protein sequence ID" value="ENSCCRP00015123124.1"/>
    <property type="gene ID" value="ENSCCRG00015048325.1"/>
</dbReference>
<dbReference type="PROSITE" id="PS50096">
    <property type="entry name" value="IQ"/>
    <property type="match status" value="1"/>
</dbReference>
<protein>
    <submittedName>
        <fullName evidence="5">Ddb1 and cul4 associated factor 6</fullName>
    </submittedName>
</protein>
<proteinExistence type="predicted"/>
<dbReference type="InterPro" id="IPR001680">
    <property type="entry name" value="WD40_rpt"/>
</dbReference>
<dbReference type="InterPro" id="IPR015943">
    <property type="entry name" value="WD40/YVTN_repeat-like_dom_sf"/>
</dbReference>
<dbReference type="GO" id="GO:0045944">
    <property type="term" value="P:positive regulation of transcription by RNA polymerase II"/>
    <property type="evidence" value="ECO:0007669"/>
    <property type="project" value="TreeGrafter"/>
</dbReference>
<dbReference type="SMART" id="SM00320">
    <property type="entry name" value="WD40"/>
    <property type="match status" value="7"/>
</dbReference>
<evidence type="ECO:0000256" key="4">
    <source>
        <dbReference type="SAM" id="MobiDB-lite"/>
    </source>
</evidence>
<keyword evidence="2" id="KW-0677">Repeat</keyword>
<feature type="compositionally biased region" description="Low complexity" evidence="4">
    <location>
        <begin position="362"/>
        <end position="399"/>
    </location>
</feature>
<evidence type="ECO:0000256" key="1">
    <source>
        <dbReference type="ARBA" id="ARBA00022574"/>
    </source>
</evidence>
<evidence type="ECO:0000256" key="2">
    <source>
        <dbReference type="ARBA" id="ARBA00022737"/>
    </source>
</evidence>
<feature type="region of interest" description="Disordered" evidence="4">
    <location>
        <begin position="276"/>
        <end position="328"/>
    </location>
</feature>
<dbReference type="AlphaFoldDB" id="A0A8C2GW16"/>
<dbReference type="SUPFAM" id="SSF50978">
    <property type="entry name" value="WD40 repeat-like"/>
    <property type="match status" value="1"/>
</dbReference>
<evidence type="ECO:0000313" key="6">
    <source>
        <dbReference type="Proteomes" id="UP000694700"/>
    </source>
</evidence>
<dbReference type="Pfam" id="PF00400">
    <property type="entry name" value="WD40"/>
    <property type="match status" value="3"/>
</dbReference>
<feature type="compositionally biased region" description="Polar residues" evidence="4">
    <location>
        <begin position="482"/>
        <end position="491"/>
    </location>
</feature>
<dbReference type="GO" id="GO:0080008">
    <property type="term" value="C:Cul4-RING E3 ubiquitin ligase complex"/>
    <property type="evidence" value="ECO:0007669"/>
    <property type="project" value="TreeGrafter"/>
</dbReference>
<dbReference type="FunFam" id="2.130.10.10:FF:000045">
    <property type="entry name" value="DDB1- and CUL4-associated factor 6 isoform X2"/>
    <property type="match status" value="1"/>
</dbReference>
<dbReference type="Gene3D" id="2.130.10.10">
    <property type="entry name" value="YVTN repeat-like/Quinoprotein amine dehydrogenase"/>
    <property type="match status" value="2"/>
</dbReference>
<dbReference type="PROSITE" id="PS50082">
    <property type="entry name" value="WD_REPEATS_2"/>
    <property type="match status" value="2"/>
</dbReference>
<dbReference type="PANTHER" id="PTHR15574">
    <property type="entry name" value="WD REPEAT DOMAIN-CONTAINING FAMILY"/>
    <property type="match status" value="1"/>
</dbReference>
<feature type="repeat" description="WD" evidence="3">
    <location>
        <begin position="36"/>
        <end position="66"/>
    </location>
</feature>
<reference evidence="5" key="1">
    <citation type="submission" date="2025-08" db="UniProtKB">
        <authorList>
            <consortium name="Ensembl"/>
        </authorList>
    </citation>
    <scope>IDENTIFICATION</scope>
</reference>
<dbReference type="Proteomes" id="UP000694700">
    <property type="component" value="Unplaced"/>
</dbReference>
<feature type="repeat" description="WD" evidence="3">
    <location>
        <begin position="651"/>
        <end position="683"/>
    </location>
</feature>
<feature type="compositionally biased region" description="Basic and acidic residues" evidence="4">
    <location>
        <begin position="300"/>
        <end position="322"/>
    </location>
</feature>
<feature type="compositionally biased region" description="Polar residues" evidence="4">
    <location>
        <begin position="437"/>
        <end position="448"/>
    </location>
</feature>
<dbReference type="InterPro" id="IPR036322">
    <property type="entry name" value="WD40_repeat_dom_sf"/>
</dbReference>
<sequence length="752" mass="83245">MQMTLDVKTATVKCIIFFLSTGRREFVQRLKLEAVLNVHDGCVNTISWNETGEYILSGSDDTNLVITNPYNRKVKTTIRSGHRANVFSAKFMPHTNDQQIVSCSGDGIIFYTHTEKSQEINRQCQFTCHYGTAYEIMTVPNDPYTFLSCGEDGTVRWFDLRMKTSCTKEDCKDDILINCRRAATSISICPLVPYYLAVGCSDSSVRIYDRRMLGTRATGNYTGRGTTGMCVRFAPAHLSTKSCRVTSLCYSEDGQEVLVSYSSDYIYLFNPKDDQARELKGPSEERREELRQPPVKRLRLRGDWSDTGPRARPESERERDGEQSPNVSLMQRMSDMLSRWFEEASEAQSSRARPQTRPRGKTALSVSSSSSGSSSTVTASAPSSSSSVESAASSSLLSSPDTEQKSQDEVTPTSSATPTTPPGPGRTGTAEPVLSLHYSTEGTTTSTIKLDFTDECIGSSSPSESQPRPNGGKIADGGTEKASISSQNSTPPAAPPEGLSTEDTARPSAPSEELQAAGSAEPSEQCRRSETAGMGGQGSTQPSRSQDSDDSDDDPILIPSARYRGGQGQRRSAAARIQELFRRRKERREMEESETQNIRRPSVKMMYKGHRNSRTMIKESCFWGNNFVMSGSDCGHIFIWDRHTGEHLMLLEADNHVVNCLQPHPYDPILASSGIDYNIKLWSPLEQSPSFNRVLAEEVIARNELMLEETRNTITVPASFMLRMLASLNHIRTDRVEGDRSEGSGQENEDEQ</sequence>
<evidence type="ECO:0000256" key="3">
    <source>
        <dbReference type="PROSITE-ProRule" id="PRU00221"/>
    </source>
</evidence>